<dbReference type="STRING" id="909613.UO65_5719"/>
<protein>
    <submittedName>
        <fullName evidence="2">Transcriptional regulator, MarR family</fullName>
    </submittedName>
</protein>
<dbReference type="Gene3D" id="1.10.10.10">
    <property type="entry name" value="Winged helix-like DNA-binding domain superfamily/Winged helix DNA-binding domain"/>
    <property type="match status" value="1"/>
</dbReference>
<accession>W7IDN1</accession>
<dbReference type="Pfam" id="PF01047">
    <property type="entry name" value="MarR"/>
    <property type="match status" value="1"/>
</dbReference>
<proteinExistence type="predicted"/>
<keyword evidence="3" id="KW-1185">Reference proteome</keyword>
<dbReference type="PANTHER" id="PTHR33164:SF106">
    <property type="entry name" value="TRANSCRIPTIONAL REGULATORY PROTEIN"/>
    <property type="match status" value="1"/>
</dbReference>
<dbReference type="SMART" id="SM00347">
    <property type="entry name" value="HTH_MARR"/>
    <property type="match status" value="1"/>
</dbReference>
<evidence type="ECO:0000313" key="2">
    <source>
        <dbReference type="EMBL" id="EWC58985.1"/>
    </source>
</evidence>
<dbReference type="GO" id="GO:0006950">
    <property type="term" value="P:response to stress"/>
    <property type="evidence" value="ECO:0007669"/>
    <property type="project" value="TreeGrafter"/>
</dbReference>
<dbReference type="PANTHER" id="PTHR33164">
    <property type="entry name" value="TRANSCRIPTIONAL REGULATOR, MARR FAMILY"/>
    <property type="match status" value="1"/>
</dbReference>
<dbReference type="GO" id="GO:0003700">
    <property type="term" value="F:DNA-binding transcription factor activity"/>
    <property type="evidence" value="ECO:0007669"/>
    <property type="project" value="InterPro"/>
</dbReference>
<dbReference type="SUPFAM" id="SSF46785">
    <property type="entry name" value="Winged helix' DNA-binding domain"/>
    <property type="match status" value="1"/>
</dbReference>
<dbReference type="EMBL" id="AYXG01000223">
    <property type="protein sequence ID" value="EWC58985.1"/>
    <property type="molecule type" value="Genomic_DNA"/>
</dbReference>
<reference evidence="2 3" key="1">
    <citation type="journal article" date="2014" name="Genome Announc.">
        <title>Draft Genome Sequence of the Antitrypanosomally Active Sponge-Associated Bacterium Actinokineospora sp. Strain EG49.</title>
        <authorList>
            <person name="Harjes J."/>
            <person name="Ryu T."/>
            <person name="Abdelmohsen U.R."/>
            <person name="Moitinho-Silva L."/>
            <person name="Horn H."/>
            <person name="Ravasi T."/>
            <person name="Hentschel U."/>
        </authorList>
    </citation>
    <scope>NUCLEOTIDE SEQUENCE [LARGE SCALE GENOMIC DNA]</scope>
    <source>
        <strain evidence="2 3">EG49</strain>
    </source>
</reference>
<dbReference type="AlphaFoldDB" id="W7IDN1"/>
<name>W7IDN1_9PSEU</name>
<comment type="caution">
    <text evidence="2">The sequence shown here is derived from an EMBL/GenBank/DDBJ whole genome shotgun (WGS) entry which is preliminary data.</text>
</comment>
<organism evidence="2 3">
    <name type="scientific">Actinokineospora spheciospongiae</name>
    <dbReference type="NCBI Taxonomy" id="909613"/>
    <lineage>
        <taxon>Bacteria</taxon>
        <taxon>Bacillati</taxon>
        <taxon>Actinomycetota</taxon>
        <taxon>Actinomycetes</taxon>
        <taxon>Pseudonocardiales</taxon>
        <taxon>Pseudonocardiaceae</taxon>
        <taxon>Actinokineospora</taxon>
    </lineage>
</organism>
<dbReference type="InterPro" id="IPR036388">
    <property type="entry name" value="WH-like_DNA-bd_sf"/>
</dbReference>
<dbReference type="eggNOG" id="COG1846">
    <property type="taxonomic scope" value="Bacteria"/>
</dbReference>
<evidence type="ECO:0000259" key="1">
    <source>
        <dbReference type="PROSITE" id="PS50995"/>
    </source>
</evidence>
<feature type="domain" description="HTH marR-type" evidence="1">
    <location>
        <begin position="1"/>
        <end position="139"/>
    </location>
</feature>
<evidence type="ECO:0000313" key="3">
    <source>
        <dbReference type="Proteomes" id="UP000019277"/>
    </source>
</evidence>
<dbReference type="InterPro" id="IPR000835">
    <property type="entry name" value="HTH_MarR-typ"/>
</dbReference>
<sequence>MSTPGADNDVMERLQEVGVLTVVVEQRLGRALGINPTDLAAMDRLITEGPLTGRELADRLRISTAASTHVVDRLERAGHVRRRAHETDRRKVLVDPVEESVVRLLDHLRPLLDGVERLVGALSPADREVVSRFLGDVVAVYTSAADAMTADRPVSWIEGNS</sequence>
<gene>
    <name evidence="2" type="ORF">UO65_5719</name>
</gene>
<dbReference type="PROSITE" id="PS50995">
    <property type="entry name" value="HTH_MARR_2"/>
    <property type="match status" value="1"/>
</dbReference>
<dbReference type="Proteomes" id="UP000019277">
    <property type="component" value="Unassembled WGS sequence"/>
</dbReference>
<dbReference type="InterPro" id="IPR036390">
    <property type="entry name" value="WH_DNA-bd_sf"/>
</dbReference>
<dbReference type="InterPro" id="IPR039422">
    <property type="entry name" value="MarR/SlyA-like"/>
</dbReference>